<dbReference type="RefSeq" id="WP_190719609.1">
    <property type="nucleotide sequence ID" value="NZ_JACJST010000032.1"/>
</dbReference>
<dbReference type="EMBL" id="JACJST010000032">
    <property type="protein sequence ID" value="MBD2570894.1"/>
    <property type="molecule type" value="Genomic_DNA"/>
</dbReference>
<protein>
    <submittedName>
        <fullName evidence="1">Rpn family recombination-promoting nuclease/putative transposase</fullName>
    </submittedName>
</protein>
<proteinExistence type="predicted"/>
<evidence type="ECO:0000313" key="1">
    <source>
        <dbReference type="EMBL" id="MBD2570894.1"/>
    </source>
</evidence>
<evidence type="ECO:0000313" key="2">
    <source>
        <dbReference type="Proteomes" id="UP000640531"/>
    </source>
</evidence>
<accession>A0ABR8FPL9</accession>
<reference evidence="1 2" key="1">
    <citation type="journal article" date="2020" name="ISME J.">
        <title>Comparative genomics reveals insights into cyanobacterial evolution and habitat adaptation.</title>
        <authorList>
            <person name="Chen M.Y."/>
            <person name="Teng W.K."/>
            <person name="Zhao L."/>
            <person name="Hu C.X."/>
            <person name="Zhou Y.K."/>
            <person name="Han B.P."/>
            <person name="Song L.R."/>
            <person name="Shu W.S."/>
        </authorList>
    </citation>
    <scope>NUCLEOTIDE SEQUENCE [LARGE SCALE GENOMIC DNA]</scope>
    <source>
        <strain evidence="1 2">FACHB-196</strain>
    </source>
</reference>
<keyword evidence="2" id="KW-1185">Reference proteome</keyword>
<organism evidence="1 2">
    <name type="scientific">Anabaena lutea FACHB-196</name>
    <dbReference type="NCBI Taxonomy" id="2692881"/>
    <lineage>
        <taxon>Bacteria</taxon>
        <taxon>Bacillati</taxon>
        <taxon>Cyanobacteriota</taxon>
        <taxon>Cyanophyceae</taxon>
        <taxon>Nostocales</taxon>
        <taxon>Nostocaceae</taxon>
        <taxon>Anabaena</taxon>
    </lineage>
</organism>
<dbReference type="InterPro" id="IPR010106">
    <property type="entry name" value="RpnA"/>
</dbReference>
<dbReference type="Proteomes" id="UP000640531">
    <property type="component" value="Unassembled WGS sequence"/>
</dbReference>
<name>A0ABR8FPL9_9NOST</name>
<sequence length="268" mass="30762">MKTDSLFYEIFQADPSIIFELINSKFPRNATYSFTSVEVKETSFRMDGILIPPIYATDLPIVFVEVQGYRDTKKVLYSSFISEIFLYLYDYQPVNDWEGVLIFTKRSLDPGLPRNYRVFGSSEQFHRIYLDELNENTDISLGLSLLQLVGLREELATTRGRELITRTRQEVTDAKTQSKFIELIETVFVYKFPDSMREEIEAMLGLNELKQTRVYREALEEGLEQGLEQGKLKAVPLLLKAGITVEEIAKQLGVDLAAVRKVAEEQSA</sequence>
<gene>
    <name evidence="1" type="ORF">H6G59_23970</name>
</gene>
<comment type="caution">
    <text evidence="1">The sequence shown here is derived from an EMBL/GenBank/DDBJ whole genome shotgun (WGS) entry which is preliminary data.</text>
</comment>
<dbReference type="InterPro" id="IPR022573">
    <property type="entry name" value="DUF2887"/>
</dbReference>
<dbReference type="Pfam" id="PF11103">
    <property type="entry name" value="DUF2887"/>
    <property type="match status" value="1"/>
</dbReference>
<dbReference type="PANTHER" id="PTHR35586:SF2">
    <property type="entry name" value="SLL1542 PROTEIN"/>
    <property type="match status" value="1"/>
</dbReference>
<dbReference type="NCBIfam" id="TIGR01784">
    <property type="entry name" value="T_den_put_tspse"/>
    <property type="match status" value="1"/>
</dbReference>
<dbReference type="PANTHER" id="PTHR35586">
    <property type="entry name" value="SLL1691 PROTEIN"/>
    <property type="match status" value="1"/>
</dbReference>